<evidence type="ECO:0000313" key="3">
    <source>
        <dbReference type="Proteomes" id="UP000683360"/>
    </source>
</evidence>
<organism evidence="2 3">
    <name type="scientific">Mytilus edulis</name>
    <name type="common">Blue mussel</name>
    <dbReference type="NCBI Taxonomy" id="6550"/>
    <lineage>
        <taxon>Eukaryota</taxon>
        <taxon>Metazoa</taxon>
        <taxon>Spiralia</taxon>
        <taxon>Lophotrochozoa</taxon>
        <taxon>Mollusca</taxon>
        <taxon>Bivalvia</taxon>
        <taxon>Autobranchia</taxon>
        <taxon>Pteriomorphia</taxon>
        <taxon>Mytilida</taxon>
        <taxon>Mytiloidea</taxon>
        <taxon>Mytilidae</taxon>
        <taxon>Mytilinae</taxon>
        <taxon>Mytilus</taxon>
    </lineage>
</organism>
<accession>A0A8S3QCH7</accession>
<gene>
    <name evidence="2" type="ORF">MEDL_9400</name>
</gene>
<dbReference type="EMBL" id="CAJPWZ010000477">
    <property type="protein sequence ID" value="CAG2194370.1"/>
    <property type="molecule type" value="Genomic_DNA"/>
</dbReference>
<keyword evidence="3" id="KW-1185">Reference proteome</keyword>
<dbReference type="AlphaFoldDB" id="A0A8S3QCH7"/>
<proteinExistence type="predicted"/>
<comment type="caution">
    <text evidence="2">The sequence shown here is derived from an EMBL/GenBank/DDBJ whole genome shotgun (WGS) entry which is preliminary data.</text>
</comment>
<evidence type="ECO:0000256" key="1">
    <source>
        <dbReference type="SAM" id="MobiDB-lite"/>
    </source>
</evidence>
<feature type="compositionally biased region" description="Polar residues" evidence="1">
    <location>
        <begin position="54"/>
        <end position="73"/>
    </location>
</feature>
<sequence length="153" mass="18100">MNGDTVIETGNDRRVSEDYQFNGDQLGLTIDYLMQNDEHLDPKLCENKPVDSFQIGQGNSHRQSLFDQDSKPTSDLQFGPLDIVVQLQHNYHATLGRDVDFNTKQRSRRVTWKDENDEDENSYYQYEEENQLDSWQLHFENQIIKVYRIKSKH</sequence>
<dbReference type="Proteomes" id="UP000683360">
    <property type="component" value="Unassembled WGS sequence"/>
</dbReference>
<evidence type="ECO:0000313" key="2">
    <source>
        <dbReference type="EMBL" id="CAG2194370.1"/>
    </source>
</evidence>
<protein>
    <submittedName>
        <fullName evidence="2">Uncharacterized protein</fullName>
    </submittedName>
</protein>
<reference evidence="2" key="1">
    <citation type="submission" date="2021-03" db="EMBL/GenBank/DDBJ databases">
        <authorList>
            <person name="Bekaert M."/>
        </authorList>
    </citation>
    <scope>NUCLEOTIDE SEQUENCE</scope>
</reference>
<feature type="region of interest" description="Disordered" evidence="1">
    <location>
        <begin position="50"/>
        <end position="73"/>
    </location>
</feature>
<name>A0A8S3QCH7_MYTED</name>